<evidence type="ECO:0000256" key="6">
    <source>
        <dbReference type="ARBA" id="ARBA00022801"/>
    </source>
</evidence>
<dbReference type="CDD" id="cd23081">
    <property type="entry name" value="cpPDZ_EcRseP-like"/>
    <property type="match status" value="1"/>
</dbReference>
<dbReference type="InterPro" id="IPR008915">
    <property type="entry name" value="Peptidase_M50"/>
</dbReference>
<dbReference type="NCBIfam" id="TIGR00054">
    <property type="entry name" value="RIP metalloprotease RseP"/>
    <property type="match status" value="1"/>
</dbReference>
<proteinExistence type="inferred from homology"/>
<dbReference type="EC" id="3.4.24.-" evidence="11"/>
<evidence type="ECO:0000259" key="12">
    <source>
        <dbReference type="SMART" id="SM00228"/>
    </source>
</evidence>
<protein>
    <recommendedName>
        <fullName evidence="11">Zinc metalloprotease</fullName>
        <ecNumber evidence="11">3.4.24.-</ecNumber>
    </recommendedName>
</protein>
<evidence type="ECO:0000313" key="13">
    <source>
        <dbReference type="EMBL" id="MCE2595504.1"/>
    </source>
</evidence>
<dbReference type="Pfam" id="PF17820">
    <property type="entry name" value="PDZ_6"/>
    <property type="match status" value="1"/>
</dbReference>
<keyword evidence="8 11" id="KW-1133">Transmembrane helix</keyword>
<evidence type="ECO:0000256" key="1">
    <source>
        <dbReference type="ARBA" id="ARBA00001947"/>
    </source>
</evidence>
<evidence type="ECO:0000256" key="7">
    <source>
        <dbReference type="ARBA" id="ARBA00022833"/>
    </source>
</evidence>
<evidence type="ECO:0000256" key="10">
    <source>
        <dbReference type="ARBA" id="ARBA00023136"/>
    </source>
</evidence>
<dbReference type="GO" id="GO:0008233">
    <property type="term" value="F:peptidase activity"/>
    <property type="evidence" value="ECO:0007669"/>
    <property type="project" value="UniProtKB-KW"/>
</dbReference>
<feature type="transmembrane region" description="Helical" evidence="11">
    <location>
        <begin position="427"/>
        <end position="445"/>
    </location>
</feature>
<reference evidence="13 14" key="1">
    <citation type="journal article" date="2022" name="Environ. Microbiol. Rep.">
        <title>Eco-phylogenetic analyses reveal divergent evolution of vitamin B12 metabolism in the marine bacterial family 'Psychromonadaceae'.</title>
        <authorList>
            <person name="Jin X."/>
            <person name="Yang Y."/>
            <person name="Cao H."/>
            <person name="Gao B."/>
            <person name="Zhao Z."/>
        </authorList>
    </citation>
    <scope>NUCLEOTIDE SEQUENCE [LARGE SCALE GENOMIC DNA]</scope>
    <source>
        <strain evidence="13 14">MKS20</strain>
    </source>
</reference>
<gene>
    <name evidence="13" type="primary">rseP</name>
    <name evidence="13" type="ORF">K6Y31_11810</name>
</gene>
<evidence type="ECO:0000256" key="5">
    <source>
        <dbReference type="ARBA" id="ARBA00022692"/>
    </source>
</evidence>
<dbReference type="Gene3D" id="2.30.42.10">
    <property type="match status" value="2"/>
</dbReference>
<keyword evidence="11" id="KW-0479">Metal-binding</keyword>
<evidence type="ECO:0000256" key="2">
    <source>
        <dbReference type="ARBA" id="ARBA00004141"/>
    </source>
</evidence>
<sequence length="451" mass="49059">MGDFFWNTAAFIVALGTLVTIHEFGHFWVARRCGVKVQRFSVGFGPSLYTRTAKDGTEYTLAAIPLGGYVKMLDSRLEKVQEQDLHLAFNNQTVWKRIAIVAAGPIANFILAIIAFWLVFMLGTTSVKPMVPDVAANSPLAALSLETPFEVIAIGDSQTPDWQEVNMALAGYIGDDELTLSYIGPASNQVKQVVINLSQWQFDPKKISPIESLGFKPYRPQVHLEVAAITPLSAAEQAGLKVGDQFVAANGETLRDWQQWVDVIRAHPGQQIAIDVLRDDKVLALNITPQIRKDASDNEIGHIGVSPLVDTYPSEYIITTQYGPVDSLVKGVEKTWSLTALTFDTLGKLITGTISINNLSGPVSIAKGAGASASYGLVYFLGFVALISVNLGLINLFPLPVLDGGHLLYYCIELISGKPVPERIQEIGFRIGGAFIVLLMSVALLNDFNLL</sequence>
<keyword evidence="4 13" id="KW-0645">Protease</keyword>
<dbReference type="RefSeq" id="WP_233052980.1">
    <property type="nucleotide sequence ID" value="NZ_JAIMJA010000011.1"/>
</dbReference>
<dbReference type="Pfam" id="PF02163">
    <property type="entry name" value="Peptidase_M50"/>
    <property type="match status" value="1"/>
</dbReference>
<dbReference type="CDD" id="cd06163">
    <property type="entry name" value="S2P-M50_PDZ_RseP-like"/>
    <property type="match status" value="2"/>
</dbReference>
<keyword evidence="6 11" id="KW-0378">Hydrolase</keyword>
<keyword evidence="14" id="KW-1185">Reference proteome</keyword>
<comment type="subcellular location">
    <subcellularLocation>
        <location evidence="2">Membrane</location>
        <topology evidence="2">Multi-pass membrane protein</topology>
    </subcellularLocation>
</comment>
<keyword evidence="10 11" id="KW-0472">Membrane</keyword>
<dbReference type="PANTHER" id="PTHR42837">
    <property type="entry name" value="REGULATOR OF SIGMA-E PROTEASE RSEP"/>
    <property type="match status" value="1"/>
</dbReference>
<dbReference type="InterPro" id="IPR004387">
    <property type="entry name" value="Pept_M50_Zn"/>
</dbReference>
<keyword evidence="5 11" id="KW-0812">Transmembrane</keyword>
<evidence type="ECO:0000256" key="4">
    <source>
        <dbReference type="ARBA" id="ARBA00022670"/>
    </source>
</evidence>
<dbReference type="InterPro" id="IPR036034">
    <property type="entry name" value="PDZ_sf"/>
</dbReference>
<dbReference type="EMBL" id="JAIMJA010000011">
    <property type="protein sequence ID" value="MCE2595504.1"/>
    <property type="molecule type" value="Genomic_DNA"/>
</dbReference>
<keyword evidence="9 11" id="KW-0482">Metalloprotease</keyword>
<evidence type="ECO:0000256" key="3">
    <source>
        <dbReference type="ARBA" id="ARBA00007931"/>
    </source>
</evidence>
<dbReference type="PANTHER" id="PTHR42837:SF2">
    <property type="entry name" value="MEMBRANE METALLOPROTEASE ARASP2, CHLOROPLASTIC-RELATED"/>
    <property type="match status" value="1"/>
</dbReference>
<comment type="caution">
    <text evidence="13">The sequence shown here is derived from an EMBL/GenBank/DDBJ whole genome shotgun (WGS) entry which is preliminary data.</text>
</comment>
<comment type="similarity">
    <text evidence="3 11">Belongs to the peptidase M50B family.</text>
</comment>
<comment type="cofactor">
    <cofactor evidence="1 11">
        <name>Zn(2+)</name>
        <dbReference type="ChEBI" id="CHEBI:29105"/>
    </cofactor>
</comment>
<evidence type="ECO:0000256" key="11">
    <source>
        <dbReference type="RuleBase" id="RU362031"/>
    </source>
</evidence>
<feature type="domain" description="PDZ" evidence="12">
    <location>
        <begin position="211"/>
        <end position="280"/>
    </location>
</feature>
<accession>A0ABS8WD76</accession>
<evidence type="ECO:0000256" key="8">
    <source>
        <dbReference type="ARBA" id="ARBA00022989"/>
    </source>
</evidence>
<feature type="transmembrane region" description="Helical" evidence="11">
    <location>
        <begin position="6"/>
        <end position="29"/>
    </location>
</feature>
<dbReference type="Proteomes" id="UP001201273">
    <property type="component" value="Unassembled WGS sequence"/>
</dbReference>
<dbReference type="NCBIfam" id="NF008046">
    <property type="entry name" value="PRK10779.1"/>
    <property type="match status" value="1"/>
</dbReference>
<dbReference type="SUPFAM" id="SSF50156">
    <property type="entry name" value="PDZ domain-like"/>
    <property type="match status" value="2"/>
</dbReference>
<feature type="transmembrane region" description="Helical" evidence="11">
    <location>
        <begin position="98"/>
        <end position="120"/>
    </location>
</feature>
<dbReference type="SMART" id="SM00228">
    <property type="entry name" value="PDZ"/>
    <property type="match status" value="1"/>
</dbReference>
<dbReference type="InterPro" id="IPR041489">
    <property type="entry name" value="PDZ_6"/>
</dbReference>
<feature type="transmembrane region" description="Helical" evidence="11">
    <location>
        <begin position="377"/>
        <end position="397"/>
    </location>
</feature>
<dbReference type="InterPro" id="IPR001478">
    <property type="entry name" value="PDZ"/>
</dbReference>
<keyword evidence="7 11" id="KW-0862">Zinc</keyword>
<evidence type="ECO:0000313" key="14">
    <source>
        <dbReference type="Proteomes" id="UP001201273"/>
    </source>
</evidence>
<name>A0ABS8WD76_9GAMM</name>
<dbReference type="GO" id="GO:0006508">
    <property type="term" value="P:proteolysis"/>
    <property type="evidence" value="ECO:0007669"/>
    <property type="project" value="UniProtKB-KW"/>
</dbReference>
<evidence type="ECO:0000256" key="9">
    <source>
        <dbReference type="ARBA" id="ARBA00023049"/>
    </source>
</evidence>
<organism evidence="13 14">
    <name type="scientific">Motilimonas cestriensis</name>
    <dbReference type="NCBI Taxonomy" id="2742685"/>
    <lineage>
        <taxon>Bacteria</taxon>
        <taxon>Pseudomonadati</taxon>
        <taxon>Pseudomonadota</taxon>
        <taxon>Gammaproteobacteria</taxon>
        <taxon>Alteromonadales</taxon>
        <taxon>Alteromonadales genera incertae sedis</taxon>
        <taxon>Motilimonas</taxon>
    </lineage>
</organism>